<dbReference type="PANTHER" id="PTHR33978">
    <property type="entry name" value="SERINE/THREONINE-KINASE"/>
    <property type="match status" value="1"/>
</dbReference>
<dbReference type="OrthoDB" id="1932439at2759"/>
<comment type="caution">
    <text evidence="2">The sequence shown here is derived from an EMBL/GenBank/DDBJ whole genome shotgun (WGS) entry which is preliminary data.</text>
</comment>
<keyword evidence="3" id="KW-1185">Reference proteome</keyword>
<evidence type="ECO:0000313" key="2">
    <source>
        <dbReference type="EMBL" id="KAJ4957094.1"/>
    </source>
</evidence>
<evidence type="ECO:0000313" key="3">
    <source>
        <dbReference type="Proteomes" id="UP001141806"/>
    </source>
</evidence>
<dbReference type="PANTHER" id="PTHR33978:SF4">
    <property type="entry name" value="SERINE_THREONINE-KINASE"/>
    <property type="match status" value="1"/>
</dbReference>
<organism evidence="2 3">
    <name type="scientific">Protea cynaroides</name>
    <dbReference type="NCBI Taxonomy" id="273540"/>
    <lineage>
        <taxon>Eukaryota</taxon>
        <taxon>Viridiplantae</taxon>
        <taxon>Streptophyta</taxon>
        <taxon>Embryophyta</taxon>
        <taxon>Tracheophyta</taxon>
        <taxon>Spermatophyta</taxon>
        <taxon>Magnoliopsida</taxon>
        <taxon>Proteales</taxon>
        <taxon>Proteaceae</taxon>
        <taxon>Protea</taxon>
    </lineage>
</organism>
<dbReference type="EMBL" id="JAMYWD010000011">
    <property type="protein sequence ID" value="KAJ4957094.1"/>
    <property type="molecule type" value="Genomic_DNA"/>
</dbReference>
<sequence>MEKKSLIWDCGSSLYDSFELNSFQRQLDSFIVSSRSLSMPHLSHSDHHHHHHHNIKRSSTSSKLFRSLQKLIRSIFRSKSAPGSLFQMKKGRAQEEYNGFSTVPEMAFDSLPRRTVSERFTLSAPLGISFA</sequence>
<name>A0A9Q0JYA8_9MAGN</name>
<proteinExistence type="predicted"/>
<feature type="region of interest" description="Disordered" evidence="1">
    <location>
        <begin position="41"/>
        <end position="60"/>
    </location>
</feature>
<dbReference type="Proteomes" id="UP001141806">
    <property type="component" value="Unassembled WGS sequence"/>
</dbReference>
<protein>
    <submittedName>
        <fullName evidence="2">Uncharacterized protein</fullName>
    </submittedName>
</protein>
<dbReference type="AlphaFoldDB" id="A0A9Q0JYA8"/>
<gene>
    <name evidence="2" type="ORF">NE237_013877</name>
</gene>
<reference evidence="2" key="1">
    <citation type="journal article" date="2023" name="Plant J.">
        <title>The genome of the king protea, Protea cynaroides.</title>
        <authorList>
            <person name="Chang J."/>
            <person name="Duong T.A."/>
            <person name="Schoeman C."/>
            <person name="Ma X."/>
            <person name="Roodt D."/>
            <person name="Barker N."/>
            <person name="Li Z."/>
            <person name="Van de Peer Y."/>
            <person name="Mizrachi E."/>
        </authorList>
    </citation>
    <scope>NUCLEOTIDE SEQUENCE</scope>
    <source>
        <tissue evidence="2">Young leaves</tissue>
    </source>
</reference>
<evidence type="ECO:0000256" key="1">
    <source>
        <dbReference type="SAM" id="MobiDB-lite"/>
    </source>
</evidence>
<accession>A0A9Q0JYA8</accession>
<feature type="compositionally biased region" description="Basic residues" evidence="1">
    <location>
        <begin position="46"/>
        <end position="56"/>
    </location>
</feature>